<dbReference type="InterPro" id="IPR025320">
    <property type="entry name" value="DUF4225"/>
</dbReference>
<evidence type="ECO:0000313" key="2">
    <source>
        <dbReference type="Proteomes" id="UP000199698"/>
    </source>
</evidence>
<dbReference type="Pfam" id="PF13988">
    <property type="entry name" value="DUF4225"/>
    <property type="match status" value="1"/>
</dbReference>
<gene>
    <name evidence="1" type="ORF">GA0061080_101917</name>
</gene>
<proteinExistence type="predicted"/>
<accession>A0A1C4BCP5</accession>
<organism evidence="1 2">
    <name type="scientific">Gilliamella intestini</name>
    <dbReference type="NCBI Taxonomy" id="1798183"/>
    <lineage>
        <taxon>Bacteria</taxon>
        <taxon>Pseudomonadati</taxon>
        <taxon>Pseudomonadota</taxon>
        <taxon>Gammaproteobacteria</taxon>
        <taxon>Orbales</taxon>
        <taxon>Orbaceae</taxon>
        <taxon>Gilliamella</taxon>
    </lineage>
</organism>
<dbReference type="OrthoDB" id="6534834at2"/>
<protein>
    <submittedName>
        <fullName evidence="1">Zn-binding Pro-Ala-Ala-Arg (PAAR) domain-containing protein, incolved in TypeVI secretion</fullName>
    </submittedName>
</protein>
<dbReference type="Proteomes" id="UP000199698">
    <property type="component" value="Unassembled WGS sequence"/>
</dbReference>
<dbReference type="RefSeq" id="WP_091122885.1">
    <property type="nucleotide sequence ID" value="NZ_FMBA01000019.1"/>
</dbReference>
<evidence type="ECO:0000313" key="1">
    <source>
        <dbReference type="EMBL" id="SCC04610.1"/>
    </source>
</evidence>
<dbReference type="InterPro" id="IPR008727">
    <property type="entry name" value="PAAR_motif"/>
</dbReference>
<name>A0A1C4BCP5_9GAMM</name>
<dbReference type="Pfam" id="PF05488">
    <property type="entry name" value="PAAR_motif"/>
    <property type="match status" value="1"/>
</dbReference>
<dbReference type="CDD" id="cd14744">
    <property type="entry name" value="PAAR_CT_2"/>
    <property type="match status" value="1"/>
</dbReference>
<sequence>MSKKIAVMGDDTTTGGKVISSSVLAFNHLDAIACLGDYASCPKCKSSGKIIEGTDKLIIDGKPAAYDGCIIACGCRPIGVNRIIATKSLIFVDVATSYYTNKSNPINNTFSTIAQNDIHTQINSLVAPNEEKTKIRLDAQNLLDCAHEVCEKHLYHDDIKQDFINNVDDFATRIVNQVESGAMSYEQGSEAIKSEEKSLLDQSLHWVGRGLSVLGGFGLMRMGVAMCSTGGGCILGSYVVAHGVNSIQEGITDEDGFLKSVYQNAAERLGMSKEAGSLAYDLVDIGISVHGKLKLVPKIDKSFAINQYNRANPAKFKLFYYGRKDLIQAYKQMNKWLLSYELLSDAISLYEIYQEAENILVKDNESSETNLYISKPEQIDNIEKIVDSCAIVIRVTGRESDADDQPNYSLCTRLDGTIYRQYFDGHIEEGSIE</sequence>
<keyword evidence="2" id="KW-1185">Reference proteome</keyword>
<dbReference type="Gene3D" id="2.60.200.60">
    <property type="match status" value="1"/>
</dbReference>
<dbReference type="EMBL" id="FMBA01000019">
    <property type="protein sequence ID" value="SCC04610.1"/>
    <property type="molecule type" value="Genomic_DNA"/>
</dbReference>
<reference evidence="2" key="1">
    <citation type="submission" date="2016-08" db="EMBL/GenBank/DDBJ databases">
        <authorList>
            <person name="Varghese N."/>
            <person name="Submissions Spin"/>
        </authorList>
    </citation>
    <scope>NUCLEOTIDE SEQUENCE [LARGE SCALE GENOMIC DNA]</scope>
    <source>
        <strain evidence="2">R-53144</strain>
    </source>
</reference>
<dbReference type="STRING" id="1798183.GA0061080_101917"/>
<dbReference type="AlphaFoldDB" id="A0A1C4BCP5"/>